<dbReference type="SUPFAM" id="SSF102114">
    <property type="entry name" value="Radical SAM enzymes"/>
    <property type="match status" value="1"/>
</dbReference>
<keyword evidence="8" id="KW-1185">Reference proteome</keyword>
<dbReference type="Pfam" id="PF04055">
    <property type="entry name" value="Radical_SAM"/>
    <property type="match status" value="1"/>
</dbReference>
<dbReference type="Gene3D" id="3.40.50.150">
    <property type="entry name" value="Vaccinia Virus protein VP39"/>
    <property type="match status" value="1"/>
</dbReference>
<dbReference type="GO" id="GO:0032259">
    <property type="term" value="P:methylation"/>
    <property type="evidence" value="ECO:0007669"/>
    <property type="project" value="UniProtKB-KW"/>
</dbReference>
<keyword evidence="7" id="KW-0489">Methyltransferase</keyword>
<evidence type="ECO:0000313" key="7">
    <source>
        <dbReference type="EMBL" id="EFL52688.1"/>
    </source>
</evidence>
<dbReference type="InterPro" id="IPR058240">
    <property type="entry name" value="rSAM_sf"/>
</dbReference>
<proteinExistence type="predicted"/>
<gene>
    <name evidence="7" type="ORF">DesfrDRAFT_0318</name>
</gene>
<keyword evidence="3" id="KW-0479">Metal-binding</keyword>
<dbReference type="InterPro" id="IPR025714">
    <property type="entry name" value="Methyltranfer_dom"/>
</dbReference>
<evidence type="ECO:0000313" key="8">
    <source>
        <dbReference type="Proteomes" id="UP000006250"/>
    </source>
</evidence>
<dbReference type="CDD" id="cd02440">
    <property type="entry name" value="AdoMet_MTases"/>
    <property type="match status" value="1"/>
</dbReference>
<dbReference type="InterPro" id="IPR050377">
    <property type="entry name" value="Radical_SAM_PqqE_MftC-like"/>
</dbReference>
<dbReference type="GO" id="GO:0046872">
    <property type="term" value="F:metal ion binding"/>
    <property type="evidence" value="ECO:0007669"/>
    <property type="project" value="UniProtKB-KW"/>
</dbReference>
<dbReference type="AlphaFoldDB" id="E1JRR9"/>
<reference evidence="7 8" key="1">
    <citation type="submission" date="2010-08" db="EMBL/GenBank/DDBJ databases">
        <title>The draft genome of Desulfovibrio fructosovorans JJ.</title>
        <authorList>
            <consortium name="US DOE Joint Genome Institute (JGI-PGF)"/>
            <person name="Lucas S."/>
            <person name="Copeland A."/>
            <person name="Lapidus A."/>
            <person name="Cheng J.-F."/>
            <person name="Bruce D."/>
            <person name="Goodwin L."/>
            <person name="Pitluck S."/>
            <person name="Land M.L."/>
            <person name="Hauser L."/>
            <person name="Chang Y.-J."/>
            <person name="Jeffries C."/>
            <person name="Wall J.D."/>
            <person name="Stahl D.A."/>
            <person name="Arkin A.P."/>
            <person name="Dehal P."/>
            <person name="Stolyar S.M."/>
            <person name="Hazen T.C."/>
            <person name="Woyke T.J."/>
        </authorList>
    </citation>
    <scope>NUCLEOTIDE SEQUENCE [LARGE SCALE GENOMIC DNA]</scope>
    <source>
        <strain evidence="7 8">JJ</strain>
    </source>
</reference>
<comment type="caution">
    <text evidence="7">The sequence shown here is derived from an EMBL/GenBank/DDBJ whole genome shotgun (WGS) entry which is preliminary data.</text>
</comment>
<dbReference type="SFLD" id="SFLDG01067">
    <property type="entry name" value="SPASM/twitch_domain_containing"/>
    <property type="match status" value="1"/>
</dbReference>
<dbReference type="PROSITE" id="PS51918">
    <property type="entry name" value="RADICAL_SAM"/>
    <property type="match status" value="1"/>
</dbReference>
<dbReference type="CDD" id="cd01335">
    <property type="entry name" value="Radical_SAM"/>
    <property type="match status" value="1"/>
</dbReference>
<dbReference type="SUPFAM" id="SSF53335">
    <property type="entry name" value="S-adenosyl-L-methionine-dependent methyltransferases"/>
    <property type="match status" value="1"/>
</dbReference>
<evidence type="ECO:0000256" key="4">
    <source>
        <dbReference type="ARBA" id="ARBA00023004"/>
    </source>
</evidence>
<dbReference type="GO" id="GO:0008168">
    <property type="term" value="F:methyltransferase activity"/>
    <property type="evidence" value="ECO:0007669"/>
    <property type="project" value="UniProtKB-KW"/>
</dbReference>
<dbReference type="RefSeq" id="WP_005990450.1">
    <property type="nucleotide sequence ID" value="NZ_AECZ01000002.1"/>
</dbReference>
<dbReference type="SFLD" id="SFLDS00029">
    <property type="entry name" value="Radical_SAM"/>
    <property type="match status" value="1"/>
</dbReference>
<dbReference type="PANTHER" id="PTHR11228">
    <property type="entry name" value="RADICAL SAM DOMAIN PROTEIN"/>
    <property type="match status" value="1"/>
</dbReference>
<keyword evidence="5" id="KW-0411">Iron-sulfur</keyword>
<evidence type="ECO:0000256" key="2">
    <source>
        <dbReference type="ARBA" id="ARBA00022691"/>
    </source>
</evidence>
<evidence type="ECO:0000256" key="1">
    <source>
        <dbReference type="ARBA" id="ARBA00001966"/>
    </source>
</evidence>
<accession>E1JRR9</accession>
<evidence type="ECO:0000256" key="5">
    <source>
        <dbReference type="ARBA" id="ARBA00023014"/>
    </source>
</evidence>
<dbReference type="eggNOG" id="COG2226">
    <property type="taxonomic scope" value="Bacteria"/>
</dbReference>
<dbReference type="Gene3D" id="3.20.20.70">
    <property type="entry name" value="Aldolase class I"/>
    <property type="match status" value="1"/>
</dbReference>
<keyword evidence="2" id="KW-0949">S-adenosyl-L-methionine</keyword>
<evidence type="ECO:0000256" key="3">
    <source>
        <dbReference type="ARBA" id="ARBA00022723"/>
    </source>
</evidence>
<dbReference type="PANTHER" id="PTHR11228:SF7">
    <property type="entry name" value="PQQA PEPTIDE CYCLASE"/>
    <property type="match status" value="1"/>
</dbReference>
<dbReference type="InterPro" id="IPR029063">
    <property type="entry name" value="SAM-dependent_MTases_sf"/>
</dbReference>
<dbReference type="Proteomes" id="UP000006250">
    <property type="component" value="Unassembled WGS sequence"/>
</dbReference>
<evidence type="ECO:0000259" key="6">
    <source>
        <dbReference type="PROSITE" id="PS51918"/>
    </source>
</evidence>
<dbReference type="EMBL" id="AECZ01000002">
    <property type="protein sequence ID" value="EFL52688.1"/>
    <property type="molecule type" value="Genomic_DNA"/>
</dbReference>
<dbReference type="GO" id="GO:0051536">
    <property type="term" value="F:iron-sulfur cluster binding"/>
    <property type="evidence" value="ECO:0007669"/>
    <property type="project" value="UniProtKB-KW"/>
</dbReference>
<dbReference type="InterPro" id="IPR007197">
    <property type="entry name" value="rSAM"/>
</dbReference>
<sequence length="797" mass="84581">MPFDAALWTRIAHDDAAIYLRPDAPDWFVPNAAGDAALLAAGDGLRPDIEASIFLERLPDNPPAPYAGRAAALPLTGLAELWLHVTDRCNLACRHCLFCSGPAATRELSTATALSRIAQARALGCRVFALTGGEPFLHPGFEAILDAALADPAAHVVVLTNGTGFGDATPGLARWPRERLHFQVSCDGLQARHDALRGAGAFTRLLADVRAARALGYGVTLSFCPTRDNLADLPGVVTVAADVGAAGLHLMWHFTVGRAEHDDQPDLDALYRSVVAAAEQAEARGLGIDNLEALATQVFAPVGTRHDGTTAGYTSVAVGPDDKLYPSPALIGVDALATPISDAAGGLEAAWRGSPVLAGLREATCAASDAPWRFILGGGDPDHSYRHSGTFSGHDPYQPLLERLATWMIARESRVVSPRLPAGRPGLALKMGEMHESCHAHGEVALAHTNCLLSIADAGSLSQIKAFYTEAAAVEKGDIVNPVHYPLDMVEHIPERYRVRGYGCGSPIADAGLSPGETMVDLGCGAGVECLIAAKKVGAKGRVIGLDMLPAMLARARTAAGATAEVLGYANAVFFQGYLEAMPLADATADCVTSNCVLNLSTRKRRLYAEIFRILKPGGRIVFSDVATETPATAAICNDPTLRGECISGTLTQKDLVAILEESGFVGIRFLRRFPYRVVQDHQFYSVTVVARKPQPAPVRRKVLYRGPFRAIVTASGEVLRAGEVKEIALHEEDRRAEAIFVLDEAGRIANPEFDAGTNSCGCGTPAEPSEEVAALLQKLPTHDRLAEFNLAPPAQQ</sequence>
<dbReference type="InterPro" id="IPR013785">
    <property type="entry name" value="Aldolase_TIM"/>
</dbReference>
<name>E1JRR9_SOLFR</name>
<protein>
    <submittedName>
        <fullName evidence="7">Methyltransferase type 11</fullName>
    </submittedName>
</protein>
<organism evidence="7 8">
    <name type="scientific">Solidesulfovibrio fructosivorans JJ]</name>
    <dbReference type="NCBI Taxonomy" id="596151"/>
    <lineage>
        <taxon>Bacteria</taxon>
        <taxon>Pseudomonadati</taxon>
        <taxon>Thermodesulfobacteriota</taxon>
        <taxon>Desulfovibrionia</taxon>
        <taxon>Desulfovibrionales</taxon>
        <taxon>Desulfovibrionaceae</taxon>
        <taxon>Solidesulfovibrio</taxon>
    </lineage>
</organism>
<keyword evidence="7" id="KW-0808">Transferase</keyword>
<feature type="domain" description="Radical SAM core" evidence="6">
    <location>
        <begin position="75"/>
        <end position="286"/>
    </location>
</feature>
<dbReference type="OrthoDB" id="9765084at2"/>
<dbReference type="STRING" id="596151.DesfrDRAFT_0318"/>
<dbReference type="Pfam" id="PF13847">
    <property type="entry name" value="Methyltransf_31"/>
    <property type="match status" value="1"/>
</dbReference>
<dbReference type="eggNOG" id="COG0535">
    <property type="taxonomic scope" value="Bacteria"/>
</dbReference>
<comment type="cofactor">
    <cofactor evidence="1">
        <name>[4Fe-4S] cluster</name>
        <dbReference type="ChEBI" id="CHEBI:49883"/>
    </cofactor>
</comment>
<keyword evidence="4" id="KW-0408">Iron</keyword>